<comment type="caution">
    <text evidence="2">The sequence shown here is derived from an EMBL/GenBank/DDBJ whole genome shotgun (WGS) entry which is preliminary data.</text>
</comment>
<proteinExistence type="predicted"/>
<name>A0AAW1XU53_RUBAR</name>
<feature type="signal peptide" evidence="1">
    <location>
        <begin position="1"/>
        <end position="33"/>
    </location>
</feature>
<accession>A0AAW1XU53</accession>
<keyword evidence="1" id="KW-0732">Signal</keyword>
<gene>
    <name evidence="2" type="ORF">M0R45_016505</name>
</gene>
<evidence type="ECO:0000256" key="1">
    <source>
        <dbReference type="SAM" id="SignalP"/>
    </source>
</evidence>
<sequence length="71" mass="7780">MVMEMPTWWRERLATAWAISGLVLEAAVEDSFAVKCGPRLWEITGSTPAVGDESAVTVIVFIEVEDEVVSP</sequence>
<evidence type="ECO:0000313" key="2">
    <source>
        <dbReference type="EMBL" id="KAK9939821.1"/>
    </source>
</evidence>
<feature type="chain" id="PRO_5043721717" evidence="1">
    <location>
        <begin position="34"/>
        <end position="71"/>
    </location>
</feature>
<reference evidence="2 3" key="1">
    <citation type="journal article" date="2023" name="G3 (Bethesda)">
        <title>A chromosome-length genome assembly and annotation of blackberry (Rubus argutus, cv. 'Hillquist').</title>
        <authorList>
            <person name="Bruna T."/>
            <person name="Aryal R."/>
            <person name="Dudchenko O."/>
            <person name="Sargent D.J."/>
            <person name="Mead D."/>
            <person name="Buti M."/>
            <person name="Cavallini A."/>
            <person name="Hytonen T."/>
            <person name="Andres J."/>
            <person name="Pham M."/>
            <person name="Weisz D."/>
            <person name="Mascagni F."/>
            <person name="Usai G."/>
            <person name="Natali L."/>
            <person name="Bassil N."/>
            <person name="Fernandez G.E."/>
            <person name="Lomsadze A."/>
            <person name="Armour M."/>
            <person name="Olukolu B."/>
            <person name="Poorten T."/>
            <person name="Britton C."/>
            <person name="Davik J."/>
            <person name="Ashrafi H."/>
            <person name="Aiden E.L."/>
            <person name="Borodovsky M."/>
            <person name="Worthington M."/>
        </authorList>
    </citation>
    <scope>NUCLEOTIDE SEQUENCE [LARGE SCALE GENOMIC DNA]</scope>
    <source>
        <strain evidence="2">PI 553951</strain>
    </source>
</reference>
<dbReference type="AlphaFoldDB" id="A0AAW1XU53"/>
<organism evidence="2 3">
    <name type="scientific">Rubus argutus</name>
    <name type="common">Southern blackberry</name>
    <dbReference type="NCBI Taxonomy" id="59490"/>
    <lineage>
        <taxon>Eukaryota</taxon>
        <taxon>Viridiplantae</taxon>
        <taxon>Streptophyta</taxon>
        <taxon>Embryophyta</taxon>
        <taxon>Tracheophyta</taxon>
        <taxon>Spermatophyta</taxon>
        <taxon>Magnoliopsida</taxon>
        <taxon>eudicotyledons</taxon>
        <taxon>Gunneridae</taxon>
        <taxon>Pentapetalae</taxon>
        <taxon>rosids</taxon>
        <taxon>fabids</taxon>
        <taxon>Rosales</taxon>
        <taxon>Rosaceae</taxon>
        <taxon>Rosoideae</taxon>
        <taxon>Rosoideae incertae sedis</taxon>
        <taxon>Rubus</taxon>
    </lineage>
</organism>
<keyword evidence="3" id="KW-1185">Reference proteome</keyword>
<protein>
    <submittedName>
        <fullName evidence="2">Uncharacterized protein</fullName>
    </submittedName>
</protein>
<dbReference type="Proteomes" id="UP001457282">
    <property type="component" value="Unassembled WGS sequence"/>
</dbReference>
<dbReference type="EMBL" id="JBEDUW010000003">
    <property type="protein sequence ID" value="KAK9939821.1"/>
    <property type="molecule type" value="Genomic_DNA"/>
</dbReference>
<evidence type="ECO:0000313" key="3">
    <source>
        <dbReference type="Proteomes" id="UP001457282"/>
    </source>
</evidence>